<evidence type="ECO:0000313" key="2">
    <source>
        <dbReference type="Proteomes" id="UP001208131"/>
    </source>
</evidence>
<gene>
    <name evidence="1" type="ORF">OCV57_02945</name>
</gene>
<dbReference type="Pfam" id="PF25857">
    <property type="entry name" value="DUF7957"/>
    <property type="match status" value="1"/>
</dbReference>
<accession>A0AAE3IGG0</accession>
<dbReference type="EMBL" id="JAOQJZ010000002">
    <property type="protein sequence ID" value="MCU6704887.1"/>
    <property type="molecule type" value="Genomic_DNA"/>
</dbReference>
<name>A0AAE3IGG0_9FIRM</name>
<dbReference type="AlphaFoldDB" id="A0AAE3IGG0"/>
<evidence type="ECO:0000313" key="1">
    <source>
        <dbReference type="EMBL" id="MCU6704887.1"/>
    </source>
</evidence>
<reference evidence="1 2" key="1">
    <citation type="journal article" date="2021" name="ISME Commun">
        <title>Automated analysis of genomic sequences facilitates high-throughput and comprehensive description of bacteria.</title>
        <authorList>
            <person name="Hitch T.C.A."/>
        </authorList>
    </citation>
    <scope>NUCLEOTIDE SEQUENCE [LARGE SCALE GENOMIC DNA]</scope>
    <source>
        <strain evidence="1 2">Sanger_31</strain>
    </source>
</reference>
<organism evidence="1 2">
    <name type="scientific">Hominimerdicola aceti</name>
    <dbReference type="NCBI Taxonomy" id="2981726"/>
    <lineage>
        <taxon>Bacteria</taxon>
        <taxon>Bacillati</taxon>
        <taxon>Bacillota</taxon>
        <taxon>Clostridia</taxon>
        <taxon>Eubacteriales</taxon>
        <taxon>Oscillospiraceae</taxon>
        <taxon>Hominimerdicola</taxon>
    </lineage>
</organism>
<proteinExistence type="predicted"/>
<sequence length="122" mass="14346">MLPIVETNGKTLYINSNKVTFPYKIEQVLILKSQILILLDSCIKNECDNVYSVNFDGTIGWRVQSRKYLSREYENKKLTSYVGMYVRKETNLLQLNDWWGGRYIFDLNDGHIVGRDESGRDW</sequence>
<comment type="caution">
    <text evidence="1">The sequence shown here is derived from an EMBL/GenBank/DDBJ whole genome shotgun (WGS) entry which is preliminary data.</text>
</comment>
<dbReference type="InterPro" id="IPR058263">
    <property type="entry name" value="DUF7957"/>
</dbReference>
<keyword evidence="2" id="KW-1185">Reference proteome</keyword>
<dbReference type="Proteomes" id="UP001208131">
    <property type="component" value="Unassembled WGS sequence"/>
</dbReference>
<protein>
    <submittedName>
        <fullName evidence="1">Uncharacterized protein</fullName>
    </submittedName>
</protein>
<dbReference type="RefSeq" id="WP_038672030.1">
    <property type="nucleotide sequence ID" value="NZ_JAOQJZ010000002.1"/>
</dbReference>